<sequence length="1546" mass="166630">MERDRFDFNKAIHLPYCGEEIMRVMLSDGVYQVGWADVPIGPNAMQFDSMDGVKVPIENRAGKPCGVIYLGLKKNSARVQTDLQVERTPIGSKNTDYEVGPSTSKESTVPSGTTTTPPDQSIPTPGSPVSPSGEMKSMRLRIVSATGLTLKDGSRPQRPYIMVEDASNKLRGGSAQGCTVDGDVKNYNQTFVMPIADPTEKVTVTVMDNAKMARDPTVGMATIVPNNFKRPIEVKNIPVLNSHGEQTGVLHLEAISSERTETVARVFVEDQDEPDFIKDRDADKHSENAAPVNPISVKAGCCRVRVTEGKGIERDAHPFIKTSWKKKSARTRTLTTTDPSGNRQWEDEFVLPCTPSADPSMVFVLQDNKKLHKDPILGTGEVNDLQSILNGDTPVEKVVTFRNTAGSAVGDVKMVFNPSKDAVSKLSCLPASEAVPEGTYNSVRVVAVCASNLVFGKGKDVCDPYLTVTHDKQTLKGKKHKNAGLNPILMETYTMPVRPNYPVEFTISDHDTLGKDVPIGTGKIALPDLTRKQREQIPVNVPLELNGKNTGMLNCHMTLLKEKVGAPAMEAANLKEYKGQNAQDLVEFEGLPAYNSLSARAINGRDLPLKDKADPHVEFGHGGGSVACSPHKNGGPNPTFPAEVATFPASNKAYLRVTAKSGTKEVGTGYAYLGDYFNEETTPVQAVAVPLASATGEPAGTVNVEIAVADKFCGQPTKTMGVLEGQVVNRSPEGISNASPGFEALDIEIVKIQDVPLPSKSANKTPSADPYVNVVLGNQKLRGHTVKKGNGSCTFGDVYRFPCQPVEFIKFEVQDDQKLHKDPVLASAKLATAPIMNNAKYAEVQRLKLPLFKPDGSEGGNLFMKVKGYADPVYEKASVVEGTGAGSAVSAVNDDASSHGATRSAINSPYKSMRVEILNSADIGVATADPYVVGRLGKNTLRTHTVEDGGHQAEFGDIFYFPYDGDRKLKLTLYNNRKMKRDEEFGYCKLDLDPVVEAGETSIVTGQLVNRKTGATGGSVTVIATPSTSVVPKAYAVSPEEDDEEVQVYGNHPAPCLELEDFSLRDQPASGSAGVGTKLAPYVICKLGKGKLRTSAPVRLEASTAGASVADFGEVMQFATAKAPVTLELKAVDNVKFHPDTTLGSASVDVTTFKQPEGAFEAPLLDKNGRPTGAKVTGRYLWSQENLGKKKCRVVMTPEAGLKFTASPKHNGTKYSSGLPSAGTAGAPESYQVEVMPTNVYRNSKPYAELHVGDQHLRFDTPFDSNAKVRETGFIGSGGESTGVLKVCDADQPEQQVTMQGVVDMAGIQEGDVRKLSIRCVGTGGKQEVELQVAGSDEPVSRPRIHEFGINTEQTKVTDQNARGILINVIACSTLKSGTSPTNSKSPTNIQSPVLSKSPGAYAQADLDVEKICPYITVHLGRHTLRGITNRQYDPNYPIMFDTFLLPYNGEAEMRVTVYNNIKLGKDTVIGSASVGMNQFMKTGTPREEQRVKIPIYDLNGNQAGALNCKIQATSELCEPHASERVRTDSPLRDPKKIAQTFPTKP</sequence>
<dbReference type="Pfam" id="PF00168">
    <property type="entry name" value="C2"/>
    <property type="match status" value="7"/>
</dbReference>
<reference evidence="3" key="1">
    <citation type="submission" date="2013-12" db="EMBL/GenBank/DDBJ databases">
        <authorList>
            <person name="Omoto C.K."/>
            <person name="Sibley D."/>
            <person name="Venepally P."/>
            <person name="Hadjithomas M."/>
            <person name="Karamycheva S."/>
            <person name="Brunk B."/>
            <person name="Roos D."/>
            <person name="Caler E."/>
            <person name="Lorenzi H."/>
        </authorList>
    </citation>
    <scope>NUCLEOTIDE SEQUENCE</scope>
</reference>
<dbReference type="SMART" id="SM00239">
    <property type="entry name" value="C2"/>
    <property type="match status" value="7"/>
</dbReference>
<proteinExistence type="predicted"/>
<feature type="domain" description="C2" evidence="2">
    <location>
        <begin position="282"/>
        <end position="399"/>
    </location>
</feature>
<dbReference type="VEuPathDB" id="CryptoDB:GNI_081920"/>
<name>A0A023B6B1_GRENI</name>
<protein>
    <submittedName>
        <fullName evidence="3">C2 domain protein</fullName>
    </submittedName>
</protein>
<dbReference type="EMBL" id="AFNH02000613">
    <property type="protein sequence ID" value="EZG65891.1"/>
    <property type="molecule type" value="Genomic_DNA"/>
</dbReference>
<dbReference type="OrthoDB" id="73919at2759"/>
<keyword evidence="4" id="KW-1185">Reference proteome</keyword>
<dbReference type="PROSITE" id="PS50004">
    <property type="entry name" value="C2"/>
    <property type="match status" value="5"/>
</dbReference>
<feature type="region of interest" description="Disordered" evidence="1">
    <location>
        <begin position="1522"/>
        <end position="1546"/>
    </location>
</feature>
<organism evidence="3 4">
    <name type="scientific">Gregarina niphandrodes</name>
    <name type="common">Septate eugregarine</name>
    <dbReference type="NCBI Taxonomy" id="110365"/>
    <lineage>
        <taxon>Eukaryota</taxon>
        <taxon>Sar</taxon>
        <taxon>Alveolata</taxon>
        <taxon>Apicomplexa</taxon>
        <taxon>Conoidasida</taxon>
        <taxon>Gregarinasina</taxon>
        <taxon>Eugregarinorida</taxon>
        <taxon>Gregarinidae</taxon>
        <taxon>Gregarina</taxon>
    </lineage>
</organism>
<feature type="compositionally biased region" description="Basic and acidic residues" evidence="1">
    <location>
        <begin position="1522"/>
        <end position="1537"/>
    </location>
</feature>
<gene>
    <name evidence="3" type="ORF">GNI_081920</name>
</gene>
<evidence type="ECO:0000256" key="1">
    <source>
        <dbReference type="SAM" id="MobiDB-lite"/>
    </source>
</evidence>
<dbReference type="Proteomes" id="UP000019763">
    <property type="component" value="Unassembled WGS sequence"/>
</dbReference>
<feature type="domain" description="C2" evidence="2">
    <location>
        <begin position="424"/>
        <end position="539"/>
    </location>
</feature>
<dbReference type="CDD" id="cd00030">
    <property type="entry name" value="C2"/>
    <property type="match status" value="3"/>
</dbReference>
<dbReference type="InterPro" id="IPR000008">
    <property type="entry name" value="C2_dom"/>
</dbReference>
<feature type="domain" description="C2" evidence="2">
    <location>
        <begin position="117"/>
        <end position="241"/>
    </location>
</feature>
<feature type="domain" description="C2" evidence="2">
    <location>
        <begin position="724"/>
        <end position="845"/>
    </location>
</feature>
<dbReference type="PANTHER" id="PTHR47052">
    <property type="entry name" value="CONSERVED SERINE PROLINE-RICH PROTEIN (AFU_ORTHOLOGUE AFUA_2G01790)"/>
    <property type="match status" value="1"/>
</dbReference>
<evidence type="ECO:0000313" key="3">
    <source>
        <dbReference type="EMBL" id="EZG65891.1"/>
    </source>
</evidence>
<evidence type="ECO:0000313" key="4">
    <source>
        <dbReference type="Proteomes" id="UP000019763"/>
    </source>
</evidence>
<evidence type="ECO:0000259" key="2">
    <source>
        <dbReference type="PROSITE" id="PS50004"/>
    </source>
</evidence>
<dbReference type="SUPFAM" id="SSF49562">
    <property type="entry name" value="C2 domain (Calcium/lipid-binding domain, CaLB)"/>
    <property type="match status" value="6"/>
</dbReference>
<accession>A0A023B6B1</accession>
<dbReference type="InterPro" id="IPR052981">
    <property type="entry name" value="Ingression_C2_domain"/>
</dbReference>
<dbReference type="PANTHER" id="PTHR47052:SF3">
    <property type="entry name" value="INGRESSION PROTEIN 1"/>
    <property type="match status" value="1"/>
</dbReference>
<dbReference type="InterPro" id="IPR035892">
    <property type="entry name" value="C2_domain_sf"/>
</dbReference>
<feature type="domain" description="C2" evidence="2">
    <location>
        <begin position="894"/>
        <end position="1005"/>
    </location>
</feature>
<feature type="compositionally biased region" description="Low complexity" evidence="1">
    <location>
        <begin position="107"/>
        <end position="118"/>
    </location>
</feature>
<comment type="caution">
    <text evidence="3">The sequence shown here is derived from an EMBL/GenBank/DDBJ whole genome shotgun (WGS) entry which is preliminary data.</text>
</comment>
<feature type="compositionally biased region" description="Polar residues" evidence="1">
    <location>
        <begin position="119"/>
        <end position="130"/>
    </location>
</feature>
<dbReference type="GeneID" id="22912971"/>
<dbReference type="Gene3D" id="2.60.40.150">
    <property type="entry name" value="C2 domain"/>
    <property type="match status" value="5"/>
</dbReference>
<feature type="region of interest" description="Disordered" evidence="1">
    <location>
        <begin position="83"/>
        <end position="135"/>
    </location>
</feature>
<dbReference type="RefSeq" id="XP_011134049.1">
    <property type="nucleotide sequence ID" value="XM_011135747.1"/>
</dbReference>